<dbReference type="InterPro" id="IPR003609">
    <property type="entry name" value="Pan_app"/>
</dbReference>
<evidence type="ECO:0000313" key="4">
    <source>
        <dbReference type="EMBL" id="CAD9142594.1"/>
    </source>
</evidence>
<feature type="region of interest" description="Disordered" evidence="1">
    <location>
        <begin position="400"/>
        <end position="421"/>
    </location>
</feature>
<evidence type="ECO:0000259" key="3">
    <source>
        <dbReference type="Pfam" id="PF14295"/>
    </source>
</evidence>
<dbReference type="EMBL" id="HBGE01045960">
    <property type="protein sequence ID" value="CAD9142594.1"/>
    <property type="molecule type" value="Transcribed_RNA"/>
</dbReference>
<keyword evidence="2" id="KW-0812">Transmembrane</keyword>
<keyword evidence="2" id="KW-1133">Transmembrane helix</keyword>
<reference evidence="4" key="1">
    <citation type="submission" date="2021-01" db="EMBL/GenBank/DDBJ databases">
        <authorList>
            <person name="Corre E."/>
            <person name="Pelletier E."/>
            <person name="Niang G."/>
            <person name="Scheremetjew M."/>
            <person name="Finn R."/>
            <person name="Kale V."/>
            <person name="Holt S."/>
            <person name="Cochrane G."/>
            <person name="Meng A."/>
            <person name="Brown T."/>
            <person name="Cohen L."/>
        </authorList>
    </citation>
    <scope>NUCLEOTIDE SEQUENCE</scope>
    <source>
        <strain evidence="4">OF101</strain>
    </source>
</reference>
<feature type="transmembrane region" description="Helical" evidence="2">
    <location>
        <begin position="12"/>
        <end position="33"/>
    </location>
</feature>
<gene>
    <name evidence="4" type="ORF">ACAT0790_LOCUS27714</name>
</gene>
<accession>A0A7S1QM22</accession>
<proteinExistence type="predicted"/>
<evidence type="ECO:0000256" key="2">
    <source>
        <dbReference type="SAM" id="Phobius"/>
    </source>
</evidence>
<feature type="domain" description="Apple" evidence="3">
    <location>
        <begin position="85"/>
        <end position="134"/>
    </location>
</feature>
<dbReference type="AlphaFoldDB" id="A0A7S1QM22"/>
<keyword evidence="2" id="KW-0472">Membrane</keyword>
<sequence>MEDGPSVPCRKTWAKVTLVLGVLACAWGALLVISTPGEHRRQPRSTTVVALRPSFESKAESKDAATGPKILEEVDYCGLVDDDMDYAAYNLHSIRNVTSATKCCSSCQRNPECRAWTWGKARNVMGLTNVCYLKGLAPGYDVKKMENEQTMSGLPYRLPASGEVSLFCFSPILAEDKASQLLTFQYRQGAGIFGCEEHAIYSAQPLELTPGVACTVVHAENCGDGADADPCGPPSVYLAVWKKVVAEGRFRYHTWTVKVRPNAVFIAYRLKGMLASVFEPESGLYFSSCMGGLQAPVTIMSRIAIQAFGLGISRCVEGGDGGVSAEGGAAGGDFVHQCLSQVLKVEHRTDPGLLADSSCQSTDTMSCGTEYVAYSPLVSTDDYAQCLSAAGWVMRRAPLDTGSHNKTSEDGAHNGSNTAEE</sequence>
<name>A0A7S1QM22_ALECA</name>
<organism evidence="4">
    <name type="scientific">Alexandrium catenella</name>
    <name type="common">Red tide dinoflagellate</name>
    <name type="synonym">Gonyaulax catenella</name>
    <dbReference type="NCBI Taxonomy" id="2925"/>
    <lineage>
        <taxon>Eukaryota</taxon>
        <taxon>Sar</taxon>
        <taxon>Alveolata</taxon>
        <taxon>Dinophyceae</taxon>
        <taxon>Gonyaulacales</taxon>
        <taxon>Pyrocystaceae</taxon>
        <taxon>Alexandrium</taxon>
    </lineage>
</organism>
<dbReference type="SUPFAM" id="SSF57414">
    <property type="entry name" value="Hairpin loop containing domain-like"/>
    <property type="match status" value="1"/>
</dbReference>
<protein>
    <recommendedName>
        <fullName evidence="3">Apple domain-containing protein</fullName>
    </recommendedName>
</protein>
<dbReference type="Gene3D" id="3.50.4.10">
    <property type="entry name" value="Hepatocyte Growth Factor"/>
    <property type="match status" value="1"/>
</dbReference>
<dbReference type="Pfam" id="PF14295">
    <property type="entry name" value="PAN_4"/>
    <property type="match status" value="1"/>
</dbReference>
<evidence type="ECO:0000256" key="1">
    <source>
        <dbReference type="SAM" id="MobiDB-lite"/>
    </source>
</evidence>